<accession>A0ACC2N5N9</accession>
<dbReference type="Proteomes" id="UP001239111">
    <property type="component" value="Chromosome 4"/>
</dbReference>
<comment type="caution">
    <text evidence="1">The sequence shown here is derived from an EMBL/GenBank/DDBJ whole genome shotgun (WGS) entry which is preliminary data.</text>
</comment>
<name>A0ACC2N5N9_9HYME</name>
<keyword evidence="2" id="KW-1185">Reference proteome</keyword>
<evidence type="ECO:0000313" key="2">
    <source>
        <dbReference type="Proteomes" id="UP001239111"/>
    </source>
</evidence>
<evidence type="ECO:0000313" key="1">
    <source>
        <dbReference type="EMBL" id="KAJ8666396.1"/>
    </source>
</evidence>
<dbReference type="EMBL" id="CM056744">
    <property type="protein sequence ID" value="KAJ8666396.1"/>
    <property type="molecule type" value="Genomic_DNA"/>
</dbReference>
<organism evidence="1 2">
    <name type="scientific">Eretmocerus hayati</name>
    <dbReference type="NCBI Taxonomy" id="131215"/>
    <lineage>
        <taxon>Eukaryota</taxon>
        <taxon>Metazoa</taxon>
        <taxon>Ecdysozoa</taxon>
        <taxon>Arthropoda</taxon>
        <taxon>Hexapoda</taxon>
        <taxon>Insecta</taxon>
        <taxon>Pterygota</taxon>
        <taxon>Neoptera</taxon>
        <taxon>Endopterygota</taxon>
        <taxon>Hymenoptera</taxon>
        <taxon>Apocrita</taxon>
        <taxon>Proctotrupomorpha</taxon>
        <taxon>Chalcidoidea</taxon>
        <taxon>Aphelinidae</taxon>
        <taxon>Aphelininae</taxon>
        <taxon>Eretmocerus</taxon>
    </lineage>
</organism>
<gene>
    <name evidence="1" type="ORF">QAD02_008058</name>
</gene>
<sequence>MASNEELAEAREKIALLEQQAADQQQILREETIRRRAMERDRAGARAEEELDVVVAFISLGDATRAQTQQFLNKQQQTTNELLAERRPVSLPPNVQTAIRDFEGIEGPEQADTWIRELEIMKNVNSWSDPVAFNVRKLTSNMLH</sequence>
<reference evidence="1" key="1">
    <citation type="submission" date="2023-04" db="EMBL/GenBank/DDBJ databases">
        <title>A chromosome-level genome assembly of the parasitoid wasp Eretmocerus hayati.</title>
        <authorList>
            <person name="Zhong Y."/>
            <person name="Liu S."/>
            <person name="Liu Y."/>
        </authorList>
    </citation>
    <scope>NUCLEOTIDE SEQUENCE</scope>
    <source>
        <strain evidence="1">ZJU_SS_LIU_2023</strain>
    </source>
</reference>
<protein>
    <submittedName>
        <fullName evidence="1">Uncharacterized protein</fullName>
    </submittedName>
</protein>
<proteinExistence type="predicted"/>